<dbReference type="Proteomes" id="UP000324853">
    <property type="component" value="Unassembled WGS sequence"/>
</dbReference>
<dbReference type="InterPro" id="IPR011111">
    <property type="entry name" value="Plasmid_RepB"/>
</dbReference>
<dbReference type="AlphaFoldDB" id="A0A5S4W3D7"/>
<name>A0A5S4W3D7_9BRAD</name>
<dbReference type="Pfam" id="PF07506">
    <property type="entry name" value="RepB"/>
    <property type="match status" value="1"/>
</dbReference>
<sequence>MEDITAAEMVARLAQKCFARNPVVILGSGASLLHGLPGMSELQAALVANIHTDNLEEGSAWRAVQDALNHGDHLEKALTNTNLPTSLVIKIIQATWRCINLKDRDVYLRALAGTETFPVSKLFQKLFQSSNTTINIVTTNYDRVAEYASNNVGLVHSTGFVPGYIQMREGGDRVALFRGAKLARTVRIWKVHGSLDWFEREDGTTVCAPLFEVPPASLTPLIVSPGVSKFQRTHDEPFRSAIQGADRALEHAEGYVCVGFGFRDTHIEPKLVERCRQTNVPITVLARALTDEAKAFLKLKAGTSYLAFEEIPGGTRAYTHEYTPRAPKGLSDEQLALMERESASLAREFKVAEQTYGTDHLDLVLAVGYLSKLLRNGKVVGYLVKHFQELLFEFQKISESENVAA</sequence>
<dbReference type="SUPFAM" id="SSF52467">
    <property type="entry name" value="DHS-like NAD/FAD-binding domain"/>
    <property type="match status" value="1"/>
</dbReference>
<dbReference type="InterPro" id="IPR029035">
    <property type="entry name" value="DHS-like_NAD/FAD-binding_dom"/>
</dbReference>
<dbReference type="Pfam" id="PF13289">
    <property type="entry name" value="SIR2_2"/>
    <property type="match status" value="1"/>
</dbReference>
<dbReference type="OrthoDB" id="9808492at2"/>
<dbReference type="EMBL" id="VSSR01000078">
    <property type="protein sequence ID" value="TYL73240.1"/>
    <property type="molecule type" value="Genomic_DNA"/>
</dbReference>
<protein>
    <submittedName>
        <fullName evidence="2">SIR2 family protein</fullName>
    </submittedName>
</protein>
<evidence type="ECO:0000313" key="3">
    <source>
        <dbReference type="Proteomes" id="UP000324853"/>
    </source>
</evidence>
<evidence type="ECO:0000259" key="1">
    <source>
        <dbReference type="Pfam" id="PF07506"/>
    </source>
</evidence>
<feature type="domain" description="RepB plasmid partition" evidence="1">
    <location>
        <begin position="313"/>
        <end position="394"/>
    </location>
</feature>
<reference evidence="2 3" key="1">
    <citation type="submission" date="2019-08" db="EMBL/GenBank/DDBJ databases">
        <title>Bradyrhizobium hipponensis sp. nov., a rhizobium isolated from a Lupinus angustifolius root nodule in Tunisia.</title>
        <authorList>
            <person name="Off K."/>
            <person name="Rejili M."/>
            <person name="Mars M."/>
            <person name="Brachmann A."/>
            <person name="Marin M."/>
        </authorList>
    </citation>
    <scope>NUCLEOTIDE SEQUENCE [LARGE SCALE GENOMIC DNA]</scope>
    <source>
        <strain evidence="2 3">CTAW11</strain>
    </source>
</reference>
<proteinExistence type="predicted"/>
<organism evidence="2 3">
    <name type="scientific">Bradyrhizobium cytisi</name>
    <dbReference type="NCBI Taxonomy" id="515489"/>
    <lineage>
        <taxon>Bacteria</taxon>
        <taxon>Pseudomonadati</taxon>
        <taxon>Pseudomonadota</taxon>
        <taxon>Alphaproteobacteria</taxon>
        <taxon>Hyphomicrobiales</taxon>
        <taxon>Nitrobacteraceae</taxon>
        <taxon>Bradyrhizobium</taxon>
    </lineage>
</organism>
<accession>A0A5S4W3D7</accession>
<comment type="caution">
    <text evidence="2">The sequence shown here is derived from an EMBL/GenBank/DDBJ whole genome shotgun (WGS) entry which is preliminary data.</text>
</comment>
<keyword evidence="3" id="KW-1185">Reference proteome</keyword>
<gene>
    <name evidence="2" type="ORF">FXB38_36900</name>
</gene>
<dbReference type="RefSeq" id="WP_148755845.1">
    <property type="nucleotide sequence ID" value="NZ_VSSR01000078.1"/>
</dbReference>
<evidence type="ECO:0000313" key="2">
    <source>
        <dbReference type="EMBL" id="TYL73240.1"/>
    </source>
</evidence>